<dbReference type="PANTHER" id="PTHR45808">
    <property type="entry name" value="RHO GTPASE-ACTIVATING PROTEIN 68F"/>
    <property type="match status" value="1"/>
</dbReference>
<dbReference type="InterPro" id="IPR008936">
    <property type="entry name" value="Rho_GTPase_activation_prot"/>
</dbReference>
<dbReference type="Pfam" id="PF00620">
    <property type="entry name" value="RhoGAP"/>
    <property type="match status" value="1"/>
</dbReference>
<dbReference type="SMART" id="SM00324">
    <property type="entry name" value="RhoGAP"/>
    <property type="match status" value="1"/>
</dbReference>
<dbReference type="Gene3D" id="1.10.555.10">
    <property type="entry name" value="Rho GTPase activation protein"/>
    <property type="match status" value="1"/>
</dbReference>
<accession>A0AAD5SHT5</accession>
<reference evidence="3" key="1">
    <citation type="submission" date="2020-05" db="EMBL/GenBank/DDBJ databases">
        <title>Phylogenomic resolution of chytrid fungi.</title>
        <authorList>
            <person name="Stajich J.E."/>
            <person name="Amses K."/>
            <person name="Simmons R."/>
            <person name="Seto K."/>
            <person name="Myers J."/>
            <person name="Bonds A."/>
            <person name="Quandt C.A."/>
            <person name="Barry K."/>
            <person name="Liu P."/>
            <person name="Grigoriev I."/>
            <person name="Longcore J.E."/>
            <person name="James T.Y."/>
        </authorList>
    </citation>
    <scope>NUCLEOTIDE SEQUENCE</scope>
    <source>
        <strain evidence="3">JEL0318</strain>
    </source>
</reference>
<dbReference type="AlphaFoldDB" id="A0AAD5SHT5"/>
<dbReference type="GO" id="GO:0005737">
    <property type="term" value="C:cytoplasm"/>
    <property type="evidence" value="ECO:0007669"/>
    <property type="project" value="TreeGrafter"/>
</dbReference>
<dbReference type="SUPFAM" id="SSF48350">
    <property type="entry name" value="GTPase activation domain, GAP"/>
    <property type="match status" value="1"/>
</dbReference>
<dbReference type="CDD" id="cd00159">
    <property type="entry name" value="RhoGAP"/>
    <property type="match status" value="1"/>
</dbReference>
<name>A0AAD5SHT5_9FUNG</name>
<dbReference type="InterPro" id="IPR000198">
    <property type="entry name" value="RhoGAP_dom"/>
</dbReference>
<comment type="caution">
    <text evidence="3">The sequence shown here is derived from an EMBL/GenBank/DDBJ whole genome shotgun (WGS) entry which is preliminary data.</text>
</comment>
<sequence>MKFRILNWIKKSFQIHNAIAAAEAGAHNSRTTRPETNYDHYDVEHVYGKGVDPDTGAPPSIITQMLNSLECETAYTSVGIFRHGGGREEYELTWKKYKKDGDATPIMPLLEDSLMTAMFLKRLLMGIIDGLIPFMLVVQAVADAEEKLKPDEKLDLLPVSVTILKQIPNRHLSIVISVLNYVARFILPNSEKNLMNAKNMARMLSPIFIRVETEPTMLTKTGLGIDVLECLLDHWDEAVAEIGNLSPARNAAVPPPLPPPAPSELTSTNSIQPVEGTSAETLATVSAAQIATPSTKSSPKEPKKKFRLFKSCCRARSDL</sequence>
<feature type="region of interest" description="Disordered" evidence="1">
    <location>
        <begin position="250"/>
        <end position="278"/>
    </location>
</feature>
<protein>
    <recommendedName>
        <fullName evidence="2">Rho-GAP domain-containing protein</fullName>
    </recommendedName>
</protein>
<dbReference type="GO" id="GO:0007264">
    <property type="term" value="P:small GTPase-mediated signal transduction"/>
    <property type="evidence" value="ECO:0007669"/>
    <property type="project" value="TreeGrafter"/>
</dbReference>
<proteinExistence type="predicted"/>
<evidence type="ECO:0000256" key="1">
    <source>
        <dbReference type="SAM" id="MobiDB-lite"/>
    </source>
</evidence>
<feature type="compositionally biased region" description="Pro residues" evidence="1">
    <location>
        <begin position="253"/>
        <end position="262"/>
    </location>
</feature>
<dbReference type="PANTHER" id="PTHR45808:SF2">
    <property type="entry name" value="RHO GTPASE-ACTIVATING PROTEIN 68F"/>
    <property type="match status" value="1"/>
</dbReference>
<dbReference type="GO" id="GO:0005096">
    <property type="term" value="F:GTPase activator activity"/>
    <property type="evidence" value="ECO:0007669"/>
    <property type="project" value="TreeGrafter"/>
</dbReference>
<gene>
    <name evidence="3" type="ORF">HK097_003651</name>
</gene>
<dbReference type="EMBL" id="JADGJD010000188">
    <property type="protein sequence ID" value="KAJ3053674.1"/>
    <property type="molecule type" value="Genomic_DNA"/>
</dbReference>
<feature type="domain" description="Rho-GAP" evidence="2">
    <location>
        <begin position="41"/>
        <end position="239"/>
    </location>
</feature>
<evidence type="ECO:0000313" key="3">
    <source>
        <dbReference type="EMBL" id="KAJ3053674.1"/>
    </source>
</evidence>
<keyword evidence="4" id="KW-1185">Reference proteome</keyword>
<dbReference type="Proteomes" id="UP001212841">
    <property type="component" value="Unassembled WGS sequence"/>
</dbReference>
<organism evidence="3 4">
    <name type="scientific">Rhizophlyctis rosea</name>
    <dbReference type="NCBI Taxonomy" id="64517"/>
    <lineage>
        <taxon>Eukaryota</taxon>
        <taxon>Fungi</taxon>
        <taxon>Fungi incertae sedis</taxon>
        <taxon>Chytridiomycota</taxon>
        <taxon>Chytridiomycota incertae sedis</taxon>
        <taxon>Chytridiomycetes</taxon>
        <taxon>Rhizophlyctidales</taxon>
        <taxon>Rhizophlyctidaceae</taxon>
        <taxon>Rhizophlyctis</taxon>
    </lineage>
</organism>
<evidence type="ECO:0000313" key="4">
    <source>
        <dbReference type="Proteomes" id="UP001212841"/>
    </source>
</evidence>
<evidence type="ECO:0000259" key="2">
    <source>
        <dbReference type="PROSITE" id="PS50238"/>
    </source>
</evidence>
<dbReference type="PROSITE" id="PS50238">
    <property type="entry name" value="RHOGAP"/>
    <property type="match status" value="1"/>
</dbReference>